<organism evidence="2 3">
    <name type="scientific">Forsythia ovata</name>
    <dbReference type="NCBI Taxonomy" id="205694"/>
    <lineage>
        <taxon>Eukaryota</taxon>
        <taxon>Viridiplantae</taxon>
        <taxon>Streptophyta</taxon>
        <taxon>Embryophyta</taxon>
        <taxon>Tracheophyta</taxon>
        <taxon>Spermatophyta</taxon>
        <taxon>Magnoliopsida</taxon>
        <taxon>eudicotyledons</taxon>
        <taxon>Gunneridae</taxon>
        <taxon>Pentapetalae</taxon>
        <taxon>asterids</taxon>
        <taxon>lamiids</taxon>
        <taxon>Lamiales</taxon>
        <taxon>Oleaceae</taxon>
        <taxon>Forsythieae</taxon>
        <taxon>Forsythia</taxon>
    </lineage>
</organism>
<dbReference type="Proteomes" id="UP001604277">
    <property type="component" value="Unassembled WGS sequence"/>
</dbReference>
<protein>
    <submittedName>
        <fullName evidence="2">Uncharacterized protein</fullName>
    </submittedName>
</protein>
<evidence type="ECO:0000256" key="1">
    <source>
        <dbReference type="SAM" id="MobiDB-lite"/>
    </source>
</evidence>
<evidence type="ECO:0000313" key="2">
    <source>
        <dbReference type="EMBL" id="KAL2530802.1"/>
    </source>
</evidence>
<accession>A0ABD1V0G1</accession>
<feature type="region of interest" description="Disordered" evidence="1">
    <location>
        <begin position="67"/>
        <end position="127"/>
    </location>
</feature>
<dbReference type="EMBL" id="JBFOLJ010000006">
    <property type="protein sequence ID" value="KAL2530802.1"/>
    <property type="molecule type" value="Genomic_DNA"/>
</dbReference>
<feature type="compositionally biased region" description="Basic and acidic residues" evidence="1">
    <location>
        <begin position="104"/>
        <end position="127"/>
    </location>
</feature>
<comment type="caution">
    <text evidence="2">The sequence shown here is derived from an EMBL/GenBank/DDBJ whole genome shotgun (WGS) entry which is preliminary data.</text>
</comment>
<dbReference type="AlphaFoldDB" id="A0ABD1V0G1"/>
<proteinExistence type="predicted"/>
<gene>
    <name evidence="2" type="ORF">Fot_23403</name>
</gene>
<reference evidence="3" key="1">
    <citation type="submission" date="2024-07" db="EMBL/GenBank/DDBJ databases">
        <title>Two chromosome-level genome assemblies of Korean endemic species Abeliophyllum distichum and Forsythia ovata (Oleaceae).</title>
        <authorList>
            <person name="Jang H."/>
        </authorList>
    </citation>
    <scope>NUCLEOTIDE SEQUENCE [LARGE SCALE GENOMIC DNA]</scope>
</reference>
<name>A0ABD1V0G1_9LAMI</name>
<sequence>MAVKHIKRRRKRFKSLLMFIVKSGARSGKPHEKRLGSVSKVHRPSRCSRCSEYYHNRIRCKKSTLSMANKRRKRKAKNVTSLEVLGNDVDNDEHNYSLGSQGGDDFREDREKADSWKEDEKIRNIKS</sequence>
<evidence type="ECO:0000313" key="3">
    <source>
        <dbReference type="Proteomes" id="UP001604277"/>
    </source>
</evidence>
<keyword evidence="3" id="KW-1185">Reference proteome</keyword>